<dbReference type="InterPro" id="IPR006886">
    <property type="entry name" value="RNA_pol_III_Rpc5"/>
</dbReference>
<dbReference type="PANTHER" id="PTHR12069">
    <property type="entry name" value="DNA-DIRECTED RNA POLYMERASES III 80 KDA POLYPEPTIDE RNA POLYMERASE III SUBUNIT 5"/>
    <property type="match status" value="1"/>
</dbReference>
<dbReference type="GeneID" id="14872010"/>
<dbReference type="OMA" id="INTECEN"/>
<feature type="compositionally biased region" description="Low complexity" evidence="1">
    <location>
        <begin position="34"/>
        <end position="52"/>
    </location>
</feature>
<dbReference type="GO" id="GO:0005666">
    <property type="term" value="C:RNA polymerase III complex"/>
    <property type="evidence" value="ECO:0007669"/>
    <property type="project" value="TreeGrafter"/>
</dbReference>
<reference evidence="3" key="1">
    <citation type="journal article" date="2011" name="Genome Res.">
        <title>Phylogeny-wide analysis of social amoeba genomes highlights ancient origins for complex intercellular communication.</title>
        <authorList>
            <person name="Heidel A.J."/>
            <person name="Lawal H.M."/>
            <person name="Felder M."/>
            <person name="Schilde C."/>
            <person name="Helps N.R."/>
            <person name="Tunggal B."/>
            <person name="Rivero F."/>
            <person name="John U."/>
            <person name="Schleicher M."/>
            <person name="Eichinger L."/>
            <person name="Platzer M."/>
            <person name="Noegel A.A."/>
            <person name="Schaap P."/>
            <person name="Gloeckner G."/>
        </authorList>
    </citation>
    <scope>NUCLEOTIDE SEQUENCE [LARGE SCALE GENOMIC DNA]</scope>
    <source>
        <strain evidence="3">SH3</strain>
    </source>
</reference>
<organism evidence="2 3">
    <name type="scientific">Cavenderia fasciculata</name>
    <name type="common">Slime mold</name>
    <name type="synonym">Dictyostelium fasciculatum</name>
    <dbReference type="NCBI Taxonomy" id="261658"/>
    <lineage>
        <taxon>Eukaryota</taxon>
        <taxon>Amoebozoa</taxon>
        <taxon>Evosea</taxon>
        <taxon>Eumycetozoa</taxon>
        <taxon>Dictyostelia</taxon>
        <taxon>Acytosteliales</taxon>
        <taxon>Cavenderiaceae</taxon>
        <taxon>Cavenderia</taxon>
    </lineage>
</organism>
<dbReference type="Proteomes" id="UP000007797">
    <property type="component" value="Unassembled WGS sequence"/>
</dbReference>
<name>F4PWT3_CACFS</name>
<proteinExistence type="predicted"/>
<feature type="compositionally biased region" description="Acidic residues" evidence="1">
    <location>
        <begin position="259"/>
        <end position="268"/>
    </location>
</feature>
<feature type="compositionally biased region" description="Basic and acidic residues" evidence="1">
    <location>
        <begin position="247"/>
        <end position="258"/>
    </location>
</feature>
<feature type="compositionally biased region" description="Low complexity" evidence="1">
    <location>
        <begin position="67"/>
        <end position="110"/>
    </location>
</feature>
<dbReference type="RefSeq" id="XP_004367430.1">
    <property type="nucleotide sequence ID" value="XM_004367373.1"/>
</dbReference>
<dbReference type="Pfam" id="PF04801">
    <property type="entry name" value="RPC5"/>
    <property type="match status" value="1"/>
</dbReference>
<protein>
    <submittedName>
        <fullName evidence="2">RNA polymerase III subunit</fullName>
    </submittedName>
</protein>
<evidence type="ECO:0000313" key="3">
    <source>
        <dbReference type="Proteomes" id="UP000007797"/>
    </source>
</evidence>
<dbReference type="GO" id="GO:0042797">
    <property type="term" value="P:tRNA transcription by RNA polymerase III"/>
    <property type="evidence" value="ECO:0007669"/>
    <property type="project" value="TreeGrafter"/>
</dbReference>
<evidence type="ECO:0000256" key="1">
    <source>
        <dbReference type="SAM" id="MobiDB-lite"/>
    </source>
</evidence>
<evidence type="ECO:0000313" key="2">
    <source>
        <dbReference type="EMBL" id="EGG20447.1"/>
    </source>
</evidence>
<keyword evidence="3" id="KW-1185">Reference proteome</keyword>
<accession>F4PWT3</accession>
<gene>
    <name evidence="2" type="primary">rpc5</name>
    <name evidence="2" type="ORF">DFA_07571</name>
</gene>
<feature type="compositionally biased region" description="Polar residues" evidence="1">
    <location>
        <begin position="1"/>
        <end position="10"/>
    </location>
</feature>
<dbReference type="AlphaFoldDB" id="F4PWT3"/>
<dbReference type="PANTHER" id="PTHR12069:SF0">
    <property type="entry name" value="DNA-DIRECTED RNA POLYMERASE III SUBUNIT RPC5"/>
    <property type="match status" value="1"/>
</dbReference>
<dbReference type="STRING" id="1054147.F4PWT3"/>
<feature type="region of interest" description="Disordered" evidence="1">
    <location>
        <begin position="247"/>
        <end position="293"/>
    </location>
</feature>
<dbReference type="EMBL" id="GL883013">
    <property type="protein sequence ID" value="EGG20447.1"/>
    <property type="molecule type" value="Genomic_DNA"/>
</dbReference>
<dbReference type="OrthoDB" id="340681at2759"/>
<sequence length="685" mass="78246">MSTKENNSVVLKSKKKPESTTTTTDIEMGNEQPTSTSTSTTTTSTTSTTTTTDSNGDVPMIEEDTTTENTTNSSNGDGSTSTSTTNGDGTTTTTTTDTNGTEKTTTGTNSSILDSASRMDLDDGEDYVVQEVPVYLNQQLSDNLFLFQYPLRQPWRPYDMTQLDSIRIKPRQQRVEMDFNMDLTNENYNENADVKTEKYTLGSTTVSHRANYAVGIFRNDEFHITPLQSIIQLRPSFGTVDNMWESEKEAKKKEKQDMGIEDEEEDGEQQPTSYRKPNAAKTAAAQPTNQLKKMEDEEEWINLELVGDKNDEDTIKHIDKLVCQKREKIKLDLNEHQYVDILCPRTVETWVPKAIHNKEIVSLEAIHQMDWKAQVKQILLNGHIIAFSKLFQLLKLPLGQNIMEYDVAEEVQSLAHLIRGRWVVKSEHDFFEVDCVNRQEFGDKVFLTNDQARDIVSKIATLDTVNRTWHLKGEPDDDFLYKYNNIVEVNRKYFVDSKNEIMKKVKDLSDPSKNSFLGALLPKEFMQKAGPTKPNQVQNIVPEDYKEGKTLEQQLLFFLYHLFKTHGVITKQFIIQQIIKQGQEEEEGCLLKDVQDEIINETIPKIANTMHNTMYLKQLGQPNIDKFRNCILEAFQKKMILKKAEITAICMKKLNEDCPGSTLSVIMRELAHSKGTSTWIFKKPN</sequence>
<feature type="region of interest" description="Disordered" evidence="1">
    <location>
        <begin position="1"/>
        <end position="116"/>
    </location>
</feature>
<dbReference type="KEGG" id="dfa:DFA_07571"/>